<feature type="compositionally biased region" description="Basic and acidic residues" evidence="1">
    <location>
        <begin position="244"/>
        <end position="259"/>
    </location>
</feature>
<dbReference type="GO" id="GO:0051783">
    <property type="term" value="P:regulation of nuclear division"/>
    <property type="evidence" value="ECO:0007669"/>
    <property type="project" value="InterPro"/>
</dbReference>
<feature type="region of interest" description="Disordered" evidence="1">
    <location>
        <begin position="191"/>
        <end position="307"/>
    </location>
</feature>
<dbReference type="GO" id="GO:0005634">
    <property type="term" value="C:nucleus"/>
    <property type="evidence" value="ECO:0007669"/>
    <property type="project" value="InterPro"/>
</dbReference>
<accession>A0AAQ3U3T0</accession>
<proteinExistence type="predicted"/>
<feature type="compositionally biased region" description="Polar residues" evidence="1">
    <location>
        <begin position="285"/>
        <end position="298"/>
    </location>
</feature>
<name>A0AAQ3U3T0_PASNO</name>
<organism evidence="2 3">
    <name type="scientific">Paspalum notatum var. saurae</name>
    <dbReference type="NCBI Taxonomy" id="547442"/>
    <lineage>
        <taxon>Eukaryota</taxon>
        <taxon>Viridiplantae</taxon>
        <taxon>Streptophyta</taxon>
        <taxon>Embryophyta</taxon>
        <taxon>Tracheophyta</taxon>
        <taxon>Spermatophyta</taxon>
        <taxon>Magnoliopsida</taxon>
        <taxon>Liliopsida</taxon>
        <taxon>Poales</taxon>
        <taxon>Poaceae</taxon>
        <taxon>PACMAD clade</taxon>
        <taxon>Panicoideae</taxon>
        <taxon>Andropogonodae</taxon>
        <taxon>Paspaleae</taxon>
        <taxon>Paspalinae</taxon>
        <taxon>Paspalum</taxon>
    </lineage>
</organism>
<dbReference type="InterPro" id="IPR034590">
    <property type="entry name" value="POLYCHOME/GIG1"/>
</dbReference>
<evidence type="ECO:0000313" key="2">
    <source>
        <dbReference type="EMBL" id="WVZ82397.1"/>
    </source>
</evidence>
<evidence type="ECO:0000313" key="3">
    <source>
        <dbReference type="Proteomes" id="UP001341281"/>
    </source>
</evidence>
<dbReference type="PANTHER" id="PTHR35119:SF11">
    <property type="match status" value="1"/>
</dbReference>
<dbReference type="EMBL" id="CP144750">
    <property type="protein sequence ID" value="WVZ82397.1"/>
    <property type="molecule type" value="Genomic_DNA"/>
</dbReference>
<sequence>MSEFVPGFFPRDLRNIQRGACSRSSRVVGIALTLGEDAERRKLCQGRATGDRRATGPSAPRIPCVDPGEEQKLGHQEQNKPRANYKMPQVRTASRSVLAGHSGGGFLIRRVASPGALVVKGSVTVKPLARRAQRSSSNKENEPPAGAVMAAPKRRSPLPDWYPRTPLRDITSIIKNALVIAALEKRRSRLEEDASRQPIQRNEDSSQPVDTTPVHSEEDESRQPIQRNEDSSQPVDTTTPIHSEQSDHQRTSEIQEEKGVVASGHGSTSAVANVATSVAKDKPKASSSVSDCSLQTEPSKPIDPSLADVEKKLTHSIEQIEKMVSRHLKEAPKAAQPSKVAVQRRTLMSMR</sequence>
<feature type="compositionally biased region" description="Polar residues" evidence="1">
    <location>
        <begin position="197"/>
        <end position="214"/>
    </location>
</feature>
<feature type="region of interest" description="Disordered" evidence="1">
    <location>
        <begin position="329"/>
        <end position="351"/>
    </location>
</feature>
<protein>
    <submittedName>
        <fullName evidence="2">Uncharacterized protein</fullName>
    </submittedName>
</protein>
<dbReference type="Proteomes" id="UP001341281">
    <property type="component" value="Chromosome 06"/>
</dbReference>
<reference evidence="2 3" key="1">
    <citation type="submission" date="2024-02" db="EMBL/GenBank/DDBJ databases">
        <title>High-quality chromosome-scale genome assembly of Pensacola bahiagrass (Paspalum notatum Flugge var. saurae).</title>
        <authorList>
            <person name="Vega J.M."/>
            <person name="Podio M."/>
            <person name="Orjuela J."/>
            <person name="Siena L.A."/>
            <person name="Pessino S.C."/>
            <person name="Combes M.C."/>
            <person name="Mariac C."/>
            <person name="Albertini E."/>
            <person name="Pupilli F."/>
            <person name="Ortiz J.P.A."/>
            <person name="Leblanc O."/>
        </authorList>
    </citation>
    <scope>NUCLEOTIDE SEQUENCE [LARGE SCALE GENOMIC DNA]</scope>
    <source>
        <strain evidence="2">R1</strain>
        <tissue evidence="2">Leaf</tissue>
    </source>
</reference>
<feature type="compositionally biased region" description="Basic and acidic residues" evidence="1">
    <location>
        <begin position="69"/>
        <end position="80"/>
    </location>
</feature>
<feature type="region of interest" description="Disordered" evidence="1">
    <location>
        <begin position="45"/>
        <end position="81"/>
    </location>
</feature>
<feature type="compositionally biased region" description="Polar residues" evidence="1">
    <location>
        <begin position="223"/>
        <end position="243"/>
    </location>
</feature>
<feature type="region of interest" description="Disordered" evidence="1">
    <location>
        <begin position="129"/>
        <end position="162"/>
    </location>
</feature>
<dbReference type="PANTHER" id="PTHR35119">
    <property type="entry name" value="PROTEIN POLYCHOME"/>
    <property type="match status" value="1"/>
</dbReference>
<dbReference type="AlphaFoldDB" id="A0AAQ3U3T0"/>
<feature type="compositionally biased region" description="Low complexity" evidence="1">
    <location>
        <begin position="267"/>
        <end position="278"/>
    </location>
</feature>
<gene>
    <name evidence="2" type="ORF">U9M48_029663</name>
</gene>
<keyword evidence="3" id="KW-1185">Reference proteome</keyword>
<evidence type="ECO:0000256" key="1">
    <source>
        <dbReference type="SAM" id="MobiDB-lite"/>
    </source>
</evidence>